<dbReference type="PANTHER" id="PTHR31005:SF8">
    <property type="entry name" value="DUF4139 DOMAIN-CONTAINING PROTEIN"/>
    <property type="match status" value="1"/>
</dbReference>
<feature type="region of interest" description="Disordered" evidence="2">
    <location>
        <begin position="86"/>
        <end position="108"/>
    </location>
</feature>
<feature type="region of interest" description="Disordered" evidence="2">
    <location>
        <begin position="466"/>
        <end position="534"/>
    </location>
</feature>
<evidence type="ECO:0000256" key="1">
    <source>
        <dbReference type="SAM" id="Coils"/>
    </source>
</evidence>
<dbReference type="InterPro" id="IPR037291">
    <property type="entry name" value="DUF4139"/>
</dbReference>
<feature type="coiled-coil region" evidence="1">
    <location>
        <begin position="179"/>
        <end position="240"/>
    </location>
</feature>
<feature type="compositionally biased region" description="Polar residues" evidence="2">
    <location>
        <begin position="492"/>
        <end position="503"/>
    </location>
</feature>
<protein>
    <recommendedName>
        <fullName evidence="7">Protein F37C4,5</fullName>
    </recommendedName>
</protein>
<organism evidence="5 6">
    <name type="scientific">Talaromyces islandicus</name>
    <name type="common">Penicillium islandicum</name>
    <dbReference type="NCBI Taxonomy" id="28573"/>
    <lineage>
        <taxon>Eukaryota</taxon>
        <taxon>Fungi</taxon>
        <taxon>Dikarya</taxon>
        <taxon>Ascomycota</taxon>
        <taxon>Pezizomycotina</taxon>
        <taxon>Eurotiomycetes</taxon>
        <taxon>Eurotiomycetidae</taxon>
        <taxon>Eurotiales</taxon>
        <taxon>Trichocomaceae</taxon>
        <taxon>Talaromyces</taxon>
        <taxon>Talaromyces sect. Islandici</taxon>
    </lineage>
</organism>
<dbReference type="InterPro" id="IPR011935">
    <property type="entry name" value="CHP02231"/>
</dbReference>
<dbReference type="EMBL" id="CVMT01000003">
    <property type="protein sequence ID" value="CRG87396.1"/>
    <property type="molecule type" value="Genomic_DNA"/>
</dbReference>
<proteinExistence type="predicted"/>
<accession>A0A0U1LX66</accession>
<keyword evidence="1" id="KW-0175">Coiled coil</keyword>
<dbReference type="OMA" id="CRINNTK"/>
<dbReference type="Pfam" id="PF13598">
    <property type="entry name" value="DUF4139"/>
    <property type="match status" value="1"/>
</dbReference>
<keyword evidence="6" id="KW-1185">Reference proteome</keyword>
<name>A0A0U1LX66_TALIS</name>
<evidence type="ECO:0008006" key="7">
    <source>
        <dbReference type="Google" id="ProtNLM"/>
    </source>
</evidence>
<feature type="compositionally biased region" description="Polar residues" evidence="2">
    <location>
        <begin position="262"/>
        <end position="275"/>
    </location>
</feature>
<dbReference type="OrthoDB" id="10068793at2759"/>
<evidence type="ECO:0000313" key="6">
    <source>
        <dbReference type="Proteomes" id="UP000054383"/>
    </source>
</evidence>
<feature type="domain" description="DUF4140" evidence="4">
    <location>
        <begin position="23"/>
        <end position="144"/>
    </location>
</feature>
<evidence type="ECO:0000256" key="2">
    <source>
        <dbReference type="SAM" id="MobiDB-lite"/>
    </source>
</evidence>
<dbReference type="PANTHER" id="PTHR31005">
    <property type="entry name" value="DUF4139 DOMAIN-CONTAINING PROTEIN"/>
    <property type="match status" value="1"/>
</dbReference>
<evidence type="ECO:0000313" key="5">
    <source>
        <dbReference type="EMBL" id="CRG87396.1"/>
    </source>
</evidence>
<feature type="compositionally biased region" description="Acidic residues" evidence="2">
    <location>
        <begin position="86"/>
        <end position="106"/>
    </location>
</feature>
<feature type="domain" description="DUF4139" evidence="3">
    <location>
        <begin position="296"/>
        <end position="767"/>
    </location>
</feature>
<dbReference type="Pfam" id="PF13600">
    <property type="entry name" value="DUF4140"/>
    <property type="match status" value="1"/>
</dbReference>
<reference evidence="5 6" key="1">
    <citation type="submission" date="2015-04" db="EMBL/GenBank/DDBJ databases">
        <authorList>
            <person name="Syromyatnikov M.Y."/>
            <person name="Popov V.N."/>
        </authorList>
    </citation>
    <scope>NUCLEOTIDE SEQUENCE [LARGE SCALE GENOMIC DNA]</scope>
    <source>
        <strain evidence="5">WF-38-12</strain>
    </source>
</reference>
<feature type="region of interest" description="Disordered" evidence="2">
    <location>
        <begin position="262"/>
        <end position="288"/>
    </location>
</feature>
<gene>
    <name evidence="5" type="ORF">PISL3812_04413</name>
</gene>
<dbReference type="Proteomes" id="UP000054383">
    <property type="component" value="Unassembled WGS sequence"/>
</dbReference>
<feature type="compositionally biased region" description="Acidic residues" evidence="2">
    <location>
        <begin position="523"/>
        <end position="533"/>
    </location>
</feature>
<dbReference type="InterPro" id="IPR025554">
    <property type="entry name" value="DUF4140"/>
</dbReference>
<evidence type="ECO:0000259" key="3">
    <source>
        <dbReference type="Pfam" id="PF13598"/>
    </source>
</evidence>
<sequence length="776" mass="85062">MSSSPDTVNSVEIDVADQPTKSVTFSLAKATVVREIKDPGANEIIVSGIDPKLDPESVRVEGYGSATITNMQTEIVPRKTRFEDVYPVDDDSDQSDSDQSELDDERDPGRVAIDAAKAELRDAQAELAASKNTQASSVKLLEFLDQYGKTMQAKDVEVSKVNDFLQVYREQRTVESVRYQQSSTEIVILEKKIEKAHQKLFRAEKEFVKQKKAATREIRKQREKRAHEKQQKRLEKLRILEQRRKFWATSVGQVVVHLDGSSAYTPGSSRRSSVVSLDEKHSHSTPPDTETAKLILTYVVPYASWVPRYELRINTPASSAKLVYRAEFSNCTSETWRDANITFSTSQTSFSGLEEKIPHLDPWNIKLAKAQGVDTEDKIWANGLRSQKEMPSNNLFTNNNPKSSSLFGAKPTIGVVSERGERLDSVAGTGFGAAANAPSPFGSSSGGGLFGRPAAPAQMNQVPTNSLFGGSAGQPQVSQAPPAALFGAPSAPAQTNPARSTGSLFGAAPQARPESDPFRVPSDDEDHVGDDDAATLNPELNALGHQDSQRQDYGLTTSYELSGKRTITPSSIRRRHVIAELDLKSVTISHVLVPKLRCAAFLKARITNTTTTTLLRGKAGMTVDGTFLGSISLPNCEPDNFVDLSLGVDPSIQVTYAKPTVRRATSGFFTKDDSAVFTRTCWIKNTKKTTASITVFDQVPVSEDERLRVNILEPKGLEQENDVTKLDAGEKGKGKIHLLKDGLVKWSIEIQPGKDVKLVLEYESRIPSGQKIIGLR</sequence>
<dbReference type="STRING" id="28573.A0A0U1LX66"/>
<evidence type="ECO:0000259" key="4">
    <source>
        <dbReference type="Pfam" id="PF13600"/>
    </source>
</evidence>
<dbReference type="AlphaFoldDB" id="A0A0U1LX66"/>
<feature type="compositionally biased region" description="Polar residues" evidence="2">
    <location>
        <begin position="466"/>
        <end position="479"/>
    </location>
</feature>